<protein>
    <submittedName>
        <fullName evidence="2">Uncharacterized protein</fullName>
    </submittedName>
</protein>
<reference evidence="2 3" key="2">
    <citation type="journal article" date="2017" name="Front. Plant Sci.">
        <title>Gene Classification and Mining of Molecular Markers Useful in Red Clover (Trifolium pratense) Breeding.</title>
        <authorList>
            <person name="Istvanek J."/>
            <person name="Dluhosova J."/>
            <person name="Dluhos P."/>
            <person name="Patkova L."/>
            <person name="Nedelnik J."/>
            <person name="Repkova J."/>
        </authorList>
    </citation>
    <scope>NUCLEOTIDE SEQUENCE [LARGE SCALE GENOMIC DNA]</scope>
    <source>
        <strain evidence="3">cv. Tatra</strain>
        <tissue evidence="2">Young leaves</tissue>
    </source>
</reference>
<dbReference type="EMBL" id="ASHM01127592">
    <property type="protein sequence ID" value="PNX58424.1"/>
    <property type="molecule type" value="Genomic_DNA"/>
</dbReference>
<feature type="region of interest" description="Disordered" evidence="1">
    <location>
        <begin position="1"/>
        <end position="22"/>
    </location>
</feature>
<reference evidence="2 3" key="1">
    <citation type="journal article" date="2014" name="Am. J. Bot.">
        <title>Genome assembly and annotation for red clover (Trifolium pratense; Fabaceae).</title>
        <authorList>
            <person name="Istvanek J."/>
            <person name="Jaros M."/>
            <person name="Krenek A."/>
            <person name="Repkova J."/>
        </authorList>
    </citation>
    <scope>NUCLEOTIDE SEQUENCE [LARGE SCALE GENOMIC DNA]</scope>
    <source>
        <strain evidence="3">cv. Tatra</strain>
        <tissue evidence="2">Young leaves</tissue>
    </source>
</reference>
<gene>
    <name evidence="2" type="ORF">L195_g059182</name>
</gene>
<evidence type="ECO:0000313" key="2">
    <source>
        <dbReference type="EMBL" id="PNX58424.1"/>
    </source>
</evidence>
<dbReference type="Proteomes" id="UP000236291">
    <property type="component" value="Unassembled WGS sequence"/>
</dbReference>
<accession>A0A2K3JWM9</accession>
<sequence>MGATSAKDAWGTLKEKFQGSDK</sequence>
<name>A0A2K3JWM9_TRIPR</name>
<dbReference type="AlphaFoldDB" id="A0A2K3JWM9"/>
<feature type="non-terminal residue" evidence="2">
    <location>
        <position position="22"/>
    </location>
</feature>
<evidence type="ECO:0000313" key="3">
    <source>
        <dbReference type="Proteomes" id="UP000236291"/>
    </source>
</evidence>
<proteinExistence type="predicted"/>
<feature type="compositionally biased region" description="Basic and acidic residues" evidence="1">
    <location>
        <begin position="13"/>
        <end position="22"/>
    </location>
</feature>
<comment type="caution">
    <text evidence="2">The sequence shown here is derived from an EMBL/GenBank/DDBJ whole genome shotgun (WGS) entry which is preliminary data.</text>
</comment>
<organism evidence="2 3">
    <name type="scientific">Trifolium pratense</name>
    <name type="common">Red clover</name>
    <dbReference type="NCBI Taxonomy" id="57577"/>
    <lineage>
        <taxon>Eukaryota</taxon>
        <taxon>Viridiplantae</taxon>
        <taxon>Streptophyta</taxon>
        <taxon>Embryophyta</taxon>
        <taxon>Tracheophyta</taxon>
        <taxon>Spermatophyta</taxon>
        <taxon>Magnoliopsida</taxon>
        <taxon>eudicotyledons</taxon>
        <taxon>Gunneridae</taxon>
        <taxon>Pentapetalae</taxon>
        <taxon>rosids</taxon>
        <taxon>fabids</taxon>
        <taxon>Fabales</taxon>
        <taxon>Fabaceae</taxon>
        <taxon>Papilionoideae</taxon>
        <taxon>50 kb inversion clade</taxon>
        <taxon>NPAAA clade</taxon>
        <taxon>Hologalegina</taxon>
        <taxon>IRL clade</taxon>
        <taxon>Trifolieae</taxon>
        <taxon>Trifolium</taxon>
    </lineage>
</organism>
<evidence type="ECO:0000256" key="1">
    <source>
        <dbReference type="SAM" id="MobiDB-lite"/>
    </source>
</evidence>